<evidence type="ECO:0000259" key="7">
    <source>
        <dbReference type="PROSITE" id="PS51012"/>
    </source>
</evidence>
<feature type="transmembrane region" description="Helical" evidence="6">
    <location>
        <begin position="26"/>
        <end position="48"/>
    </location>
</feature>
<keyword evidence="2 6" id="KW-0812">Transmembrane</keyword>
<organism evidence="8 9">
    <name type="scientific">Modestobacter caceresii</name>
    <dbReference type="NCBI Taxonomy" id="1522368"/>
    <lineage>
        <taxon>Bacteria</taxon>
        <taxon>Bacillati</taxon>
        <taxon>Actinomycetota</taxon>
        <taxon>Actinomycetes</taxon>
        <taxon>Geodermatophilales</taxon>
        <taxon>Geodermatophilaceae</taxon>
        <taxon>Modestobacter</taxon>
    </lineage>
</organism>
<evidence type="ECO:0000313" key="9">
    <source>
        <dbReference type="Proteomes" id="UP000029713"/>
    </source>
</evidence>
<dbReference type="GO" id="GO:0043190">
    <property type="term" value="C:ATP-binding cassette (ABC) transporter complex"/>
    <property type="evidence" value="ECO:0007669"/>
    <property type="project" value="InterPro"/>
</dbReference>
<sequence length="269" mass="28958">MSSTLAEAVSDSVVITKRNLIKVKRVPDLIVFATLSPIMFVVLFRYIFGGAINLPPGISYAEFLLPGIFAQTVVFGSTVTGASIAEDLQKGLIDRFRSLPMSRSAVLIGRTVADLGLNVISITVMALTGYAVGWRINSSIAEAIGGFLVLLVFAFAISWLMALVGLLVRTPEVVNNASFIVIFPLTFASNAFVPLESFPAPLRAFAEWNPVSTVVQAARELFGNVPAGAPVPDVWSLQNPALYTVLWTVVILVVFVPLAVRAYLRTASR</sequence>
<dbReference type="PROSITE" id="PS51012">
    <property type="entry name" value="ABC_TM2"/>
    <property type="match status" value="1"/>
</dbReference>
<dbReference type="RefSeq" id="WP_036341079.1">
    <property type="nucleotide sequence ID" value="NZ_JPMX01000127.1"/>
</dbReference>
<evidence type="ECO:0000313" key="8">
    <source>
        <dbReference type="EMBL" id="KGH44016.1"/>
    </source>
</evidence>
<protein>
    <recommendedName>
        <fullName evidence="6">Transport permease protein</fullName>
    </recommendedName>
</protein>
<dbReference type="OrthoDB" id="3370990at2"/>
<dbReference type="GO" id="GO:0046677">
    <property type="term" value="P:response to antibiotic"/>
    <property type="evidence" value="ECO:0007669"/>
    <property type="project" value="UniProtKB-KW"/>
</dbReference>
<dbReference type="PANTHER" id="PTHR43229:SF2">
    <property type="entry name" value="NODULATION PROTEIN J"/>
    <property type="match status" value="1"/>
</dbReference>
<gene>
    <name evidence="8" type="ORF">IN07_23605</name>
</gene>
<keyword evidence="6" id="KW-0813">Transport</keyword>
<evidence type="ECO:0000256" key="6">
    <source>
        <dbReference type="RuleBase" id="RU361157"/>
    </source>
</evidence>
<accession>A0A098Y205</accession>
<keyword evidence="6" id="KW-1003">Cell membrane</keyword>
<feature type="transmembrane region" description="Helical" evidence="6">
    <location>
        <begin position="241"/>
        <end position="264"/>
    </location>
</feature>
<feature type="transmembrane region" description="Helical" evidence="6">
    <location>
        <begin position="173"/>
        <end position="193"/>
    </location>
</feature>
<comment type="caution">
    <text evidence="8">The sequence shown here is derived from an EMBL/GenBank/DDBJ whole genome shotgun (WGS) entry which is preliminary data.</text>
</comment>
<dbReference type="InterPro" id="IPR047817">
    <property type="entry name" value="ABC2_TM_bact-type"/>
</dbReference>
<dbReference type="GO" id="GO:0140359">
    <property type="term" value="F:ABC-type transporter activity"/>
    <property type="evidence" value="ECO:0007669"/>
    <property type="project" value="InterPro"/>
</dbReference>
<dbReference type="PANTHER" id="PTHR43229">
    <property type="entry name" value="NODULATION PROTEIN J"/>
    <property type="match status" value="1"/>
</dbReference>
<dbReference type="InterPro" id="IPR051784">
    <property type="entry name" value="Nod_factor_ABC_transporter"/>
</dbReference>
<reference evidence="8 9" key="1">
    <citation type="submission" date="2014-07" db="EMBL/GenBank/DDBJ databases">
        <title>Biosystematic studies on Modestobacter strains isolated from extreme hyper-arid desert soil and from historic building.</title>
        <authorList>
            <person name="Bukarasam K."/>
            <person name="Bull A."/>
            <person name="Girard G."/>
            <person name="van Wezel G."/>
            <person name="Goodfellow M."/>
        </authorList>
    </citation>
    <scope>NUCLEOTIDE SEQUENCE [LARGE SCALE GENOMIC DNA]</scope>
    <source>
        <strain evidence="8 9">KNN45-2b</strain>
    </source>
</reference>
<evidence type="ECO:0000256" key="2">
    <source>
        <dbReference type="ARBA" id="ARBA00022692"/>
    </source>
</evidence>
<keyword evidence="4 6" id="KW-0472">Membrane</keyword>
<evidence type="ECO:0000256" key="4">
    <source>
        <dbReference type="ARBA" id="ARBA00023136"/>
    </source>
</evidence>
<proteinExistence type="inferred from homology"/>
<dbReference type="Pfam" id="PF01061">
    <property type="entry name" value="ABC2_membrane"/>
    <property type="match status" value="1"/>
</dbReference>
<name>A0A098Y205_9ACTN</name>
<feature type="transmembrane region" description="Helical" evidence="6">
    <location>
        <begin position="68"/>
        <end position="86"/>
    </location>
</feature>
<dbReference type="InterPro" id="IPR013525">
    <property type="entry name" value="ABC2_TM"/>
</dbReference>
<dbReference type="InterPro" id="IPR000412">
    <property type="entry name" value="ABC_2_transport"/>
</dbReference>
<evidence type="ECO:0000256" key="1">
    <source>
        <dbReference type="ARBA" id="ARBA00004141"/>
    </source>
</evidence>
<feature type="transmembrane region" description="Helical" evidence="6">
    <location>
        <begin position="107"/>
        <end position="132"/>
    </location>
</feature>
<feature type="domain" description="ABC transmembrane type-2" evidence="7">
    <location>
        <begin position="28"/>
        <end position="266"/>
    </location>
</feature>
<evidence type="ECO:0000256" key="3">
    <source>
        <dbReference type="ARBA" id="ARBA00022989"/>
    </source>
</evidence>
<dbReference type="Proteomes" id="UP000029713">
    <property type="component" value="Unassembled WGS sequence"/>
</dbReference>
<keyword evidence="3 6" id="KW-1133">Transmembrane helix</keyword>
<dbReference type="STRING" id="1522368.IN07_23605"/>
<feature type="transmembrane region" description="Helical" evidence="6">
    <location>
        <begin position="144"/>
        <end position="166"/>
    </location>
</feature>
<keyword evidence="5" id="KW-0046">Antibiotic resistance</keyword>
<dbReference type="AlphaFoldDB" id="A0A098Y205"/>
<evidence type="ECO:0000256" key="5">
    <source>
        <dbReference type="ARBA" id="ARBA00023251"/>
    </source>
</evidence>
<comment type="similarity">
    <text evidence="6">Belongs to the ABC-2 integral membrane protein family.</text>
</comment>
<dbReference type="PIRSF" id="PIRSF006648">
    <property type="entry name" value="DrrB"/>
    <property type="match status" value="1"/>
</dbReference>
<comment type="subcellular location">
    <subcellularLocation>
        <location evidence="6">Cell membrane</location>
        <topology evidence="6">Multi-pass membrane protein</topology>
    </subcellularLocation>
    <subcellularLocation>
        <location evidence="1">Membrane</location>
        <topology evidence="1">Multi-pass membrane protein</topology>
    </subcellularLocation>
</comment>
<dbReference type="EMBL" id="JPMX01000127">
    <property type="protein sequence ID" value="KGH44016.1"/>
    <property type="molecule type" value="Genomic_DNA"/>
</dbReference>
<keyword evidence="9" id="KW-1185">Reference proteome</keyword>